<accession>T1L3W1</accession>
<dbReference type="AlphaFoldDB" id="T1L3W1"/>
<reference evidence="1" key="2">
    <citation type="submission" date="2015-06" db="UniProtKB">
        <authorList>
            <consortium name="EnsemblMetazoa"/>
        </authorList>
    </citation>
    <scope>IDENTIFICATION</scope>
</reference>
<evidence type="ECO:0000313" key="1">
    <source>
        <dbReference type="EnsemblMetazoa" id="tetur36g01310.1"/>
    </source>
</evidence>
<keyword evidence="2" id="KW-1185">Reference proteome</keyword>
<evidence type="ECO:0000313" key="2">
    <source>
        <dbReference type="Proteomes" id="UP000015104"/>
    </source>
</evidence>
<proteinExistence type="predicted"/>
<reference evidence="2" key="1">
    <citation type="submission" date="2011-08" db="EMBL/GenBank/DDBJ databases">
        <authorList>
            <person name="Rombauts S."/>
        </authorList>
    </citation>
    <scope>NUCLEOTIDE SEQUENCE</scope>
    <source>
        <strain evidence="2">London</strain>
    </source>
</reference>
<dbReference type="Proteomes" id="UP000015104">
    <property type="component" value="Unassembled WGS sequence"/>
</dbReference>
<sequence length="60" mass="7048">MVALQGKSRDIQPLKGVLKTIEEKTTEHKHTHVESKMKDRYNRACCMIKCKNNQTTFNRE</sequence>
<dbReference type="HOGENOM" id="CLU_2944668_0_0_1"/>
<dbReference type="EMBL" id="CAEY01001043">
    <property type="status" value="NOT_ANNOTATED_CDS"/>
    <property type="molecule type" value="Genomic_DNA"/>
</dbReference>
<protein>
    <submittedName>
        <fullName evidence="1">Uncharacterized protein</fullName>
    </submittedName>
</protein>
<name>T1L3W1_TETUR</name>
<organism evidence="1 2">
    <name type="scientific">Tetranychus urticae</name>
    <name type="common">Two-spotted spider mite</name>
    <dbReference type="NCBI Taxonomy" id="32264"/>
    <lineage>
        <taxon>Eukaryota</taxon>
        <taxon>Metazoa</taxon>
        <taxon>Ecdysozoa</taxon>
        <taxon>Arthropoda</taxon>
        <taxon>Chelicerata</taxon>
        <taxon>Arachnida</taxon>
        <taxon>Acari</taxon>
        <taxon>Acariformes</taxon>
        <taxon>Trombidiformes</taxon>
        <taxon>Prostigmata</taxon>
        <taxon>Eleutherengona</taxon>
        <taxon>Raphignathae</taxon>
        <taxon>Tetranychoidea</taxon>
        <taxon>Tetranychidae</taxon>
        <taxon>Tetranychus</taxon>
    </lineage>
</organism>
<dbReference type="EnsemblMetazoa" id="tetur36g01310.1">
    <property type="protein sequence ID" value="tetur36g01310.1"/>
    <property type="gene ID" value="tetur36g01310"/>
</dbReference>